<evidence type="ECO:0000256" key="1">
    <source>
        <dbReference type="SAM" id="SignalP"/>
    </source>
</evidence>
<dbReference type="EMBL" id="JABFCZ010000003">
    <property type="protein sequence ID" value="MBD1545254.1"/>
    <property type="molecule type" value="Genomic_DNA"/>
</dbReference>
<comment type="caution">
    <text evidence="2">The sequence shown here is derived from an EMBL/GenBank/DDBJ whole genome shotgun (WGS) entry which is preliminary data.</text>
</comment>
<feature type="chain" id="PRO_5037250109" evidence="1">
    <location>
        <begin position="25"/>
        <end position="100"/>
    </location>
</feature>
<organism evidence="2 3">
    <name type="scientific">Roseibium aggregatum</name>
    <dbReference type="NCBI Taxonomy" id="187304"/>
    <lineage>
        <taxon>Bacteria</taxon>
        <taxon>Pseudomonadati</taxon>
        <taxon>Pseudomonadota</taxon>
        <taxon>Alphaproteobacteria</taxon>
        <taxon>Hyphomicrobiales</taxon>
        <taxon>Stappiaceae</taxon>
        <taxon>Roseibium</taxon>
    </lineage>
</organism>
<dbReference type="RefSeq" id="WP_190289919.1">
    <property type="nucleotide sequence ID" value="NZ_JABFCZ010000003.1"/>
</dbReference>
<name>A0A926NRQ6_9HYPH</name>
<evidence type="ECO:0000313" key="2">
    <source>
        <dbReference type="EMBL" id="MBD1545254.1"/>
    </source>
</evidence>
<proteinExistence type="predicted"/>
<sequence>MVSFNRIVLTAGSVLMLGSVAAEARPSLYTMSCAQAQAFVQRQGSVVANTGPMTYEKFVSNGKYCDRTQRAVSAHIQTRDNAQCRIDYKCAGLPRDTRGR</sequence>
<gene>
    <name evidence="2" type="ORF">HK439_03200</name>
</gene>
<dbReference type="Proteomes" id="UP000598467">
    <property type="component" value="Unassembled WGS sequence"/>
</dbReference>
<evidence type="ECO:0000313" key="3">
    <source>
        <dbReference type="Proteomes" id="UP000598467"/>
    </source>
</evidence>
<accession>A0A926NRQ6</accession>
<dbReference type="AlphaFoldDB" id="A0A926NRQ6"/>
<protein>
    <submittedName>
        <fullName evidence="2">Uncharacterized protein</fullName>
    </submittedName>
</protein>
<keyword evidence="1" id="KW-0732">Signal</keyword>
<reference evidence="2" key="1">
    <citation type="submission" date="2020-05" db="EMBL/GenBank/DDBJ databases">
        <title>Identification of trans-AT polyketide cluster in two marine bacteria, producers of a novel glutaramide-containing polyketide sesbanimide D and analogs.</title>
        <authorList>
            <person name="Kacar D."/>
            <person name="Rodriguez P."/>
            <person name="Canedo L."/>
            <person name="Gonzalez E."/>
            <person name="Galan B."/>
            <person name="De La Calle F."/>
            <person name="Garcia J.L."/>
        </authorList>
    </citation>
    <scope>NUCLEOTIDE SEQUENCE</scope>
    <source>
        <strain evidence="2">PHM038</strain>
    </source>
</reference>
<feature type="signal peptide" evidence="1">
    <location>
        <begin position="1"/>
        <end position="24"/>
    </location>
</feature>